<dbReference type="Proteomes" id="UP000078200">
    <property type="component" value="Unassembled WGS sequence"/>
</dbReference>
<dbReference type="Pfam" id="PF15430">
    <property type="entry name" value="SVWC"/>
    <property type="match status" value="1"/>
</dbReference>
<dbReference type="InterPro" id="IPR029277">
    <property type="entry name" value="SVWC_dom"/>
</dbReference>
<accession>A0A1A9UZ89</accession>
<feature type="chain" id="PRO_5008398951" evidence="3">
    <location>
        <begin position="20"/>
        <end position="110"/>
    </location>
</feature>
<feature type="signal peptide" evidence="3">
    <location>
        <begin position="1"/>
        <end position="19"/>
    </location>
</feature>
<dbReference type="EnsemblMetazoa" id="GAUT020573-RA">
    <property type="protein sequence ID" value="GAUT020573-PA"/>
    <property type="gene ID" value="GAUT020573"/>
</dbReference>
<evidence type="ECO:0000256" key="2">
    <source>
        <dbReference type="ARBA" id="ARBA00022525"/>
    </source>
</evidence>
<proteinExistence type="predicted"/>
<evidence type="ECO:0000259" key="4">
    <source>
        <dbReference type="SMART" id="SM01318"/>
    </source>
</evidence>
<keyword evidence="3" id="KW-0732">Signal</keyword>
<keyword evidence="6" id="KW-1185">Reference proteome</keyword>
<protein>
    <submittedName>
        <fullName evidence="5">SVWC domain-containing protein</fullName>
    </submittedName>
</protein>
<dbReference type="InterPro" id="IPR053308">
    <property type="entry name" value="Vago-like"/>
</dbReference>
<feature type="domain" description="Single" evidence="4">
    <location>
        <begin position="35"/>
        <end position="102"/>
    </location>
</feature>
<comment type="subcellular location">
    <subcellularLocation>
        <location evidence="1">Secreted</location>
    </subcellularLocation>
</comment>
<dbReference type="PANTHER" id="PTHR39957:SF1">
    <property type="entry name" value="AT09846P1-RELATED"/>
    <property type="match status" value="1"/>
</dbReference>
<dbReference type="SMART" id="SM01318">
    <property type="entry name" value="SVWC"/>
    <property type="match status" value="1"/>
</dbReference>
<reference evidence="5" key="1">
    <citation type="submission" date="2020-05" db="UniProtKB">
        <authorList>
            <consortium name="EnsemblMetazoa"/>
        </authorList>
    </citation>
    <scope>IDENTIFICATION</scope>
    <source>
        <strain evidence="5">TTRI</strain>
    </source>
</reference>
<evidence type="ECO:0000256" key="3">
    <source>
        <dbReference type="SAM" id="SignalP"/>
    </source>
</evidence>
<organism evidence="5 6">
    <name type="scientific">Glossina austeni</name>
    <name type="common">Savannah tsetse fly</name>
    <dbReference type="NCBI Taxonomy" id="7395"/>
    <lineage>
        <taxon>Eukaryota</taxon>
        <taxon>Metazoa</taxon>
        <taxon>Ecdysozoa</taxon>
        <taxon>Arthropoda</taxon>
        <taxon>Hexapoda</taxon>
        <taxon>Insecta</taxon>
        <taxon>Pterygota</taxon>
        <taxon>Neoptera</taxon>
        <taxon>Endopterygota</taxon>
        <taxon>Diptera</taxon>
        <taxon>Brachycera</taxon>
        <taxon>Muscomorpha</taxon>
        <taxon>Hippoboscoidea</taxon>
        <taxon>Glossinidae</taxon>
        <taxon>Glossina</taxon>
    </lineage>
</organism>
<evidence type="ECO:0000313" key="5">
    <source>
        <dbReference type="EnsemblMetazoa" id="GAUT020573-PA"/>
    </source>
</evidence>
<evidence type="ECO:0000256" key="1">
    <source>
        <dbReference type="ARBA" id="ARBA00004613"/>
    </source>
</evidence>
<dbReference type="AlphaFoldDB" id="A0A1A9UZ89"/>
<dbReference type="PANTHER" id="PTHR39957">
    <property type="entry name" value="AT09846P1-RELATED"/>
    <property type="match status" value="1"/>
</dbReference>
<dbReference type="GO" id="GO:0005576">
    <property type="term" value="C:extracellular region"/>
    <property type="evidence" value="ECO:0007669"/>
    <property type="project" value="UniProtKB-SubCell"/>
</dbReference>
<evidence type="ECO:0000313" key="6">
    <source>
        <dbReference type="Proteomes" id="UP000078200"/>
    </source>
</evidence>
<sequence length="110" mass="12248">MHFKLLLLALSAWFVVTFSSIATGIYEDPRYPGKCVITDSLVLAPGEERQELGTCSIMKCLKNGYVVFTGCNIQTIPVGCKFLGYKHPLAAFPDCCEKKYECPIFTTNIE</sequence>
<name>A0A1A9UZ89_GLOAU</name>
<dbReference type="VEuPathDB" id="VectorBase:GAUT020573"/>
<keyword evidence="2" id="KW-0964">Secreted</keyword>